<dbReference type="AlphaFoldDB" id="A0A1G8ZVN4"/>
<evidence type="ECO:0000256" key="1">
    <source>
        <dbReference type="ARBA" id="ARBA00001974"/>
    </source>
</evidence>
<evidence type="ECO:0000256" key="9">
    <source>
        <dbReference type="ARBA" id="ARBA00023002"/>
    </source>
</evidence>
<sequence length="436" mass="50213">MEKVYDLIGIGVGPYNLGLAALLEKTELEAVFFDESEQFAWHPGMLLEGATLQVPFLADLVTFADPTSRFTYLNYLHEQNRMYQFYFYKKFEVPREEYNDYLRWAVNKLGNLRFRSRVIDVVDHVDDDQPCYEAVIEDTGSGKRFSVYGRHVVMGTGSRPVVPKSMDDNYPREDVVHTSSYMDEKEKLVESGSIAIVGSGQSAAEVFLDLLKELDNHSFQLTLFTRSVGLFQLEQAKLGQEFFSPDYVDYFHSLAFSQRIETLTMLDKLRKGIDPDTLTEIYNTLYQKSHGGRKLPVTIQPLTEVTALTAAQGGYKLTCHQWQQDKTFDYPAEKVIFATGYKPAVPEWFNNRYAAKIEWEDDKRYRVMRDYQLAFKQPRQNQFFVLTNLEHSHGAGATNLGLSVQRNVHIINLLAGREVYANQRDTIFQQFSMDGE</sequence>
<dbReference type="Proteomes" id="UP000198694">
    <property type="component" value="Unassembled WGS sequence"/>
</dbReference>
<name>A0A1G8ZVN4_9BACI</name>
<dbReference type="OrthoDB" id="7527071at2"/>
<dbReference type="InterPro" id="IPR025700">
    <property type="entry name" value="Lys/Orn_oxygenase"/>
</dbReference>
<keyword evidence="7" id="KW-0274">FAD</keyword>
<dbReference type="STRING" id="407036.SAMN05216243_2247"/>
<dbReference type="SUPFAM" id="SSF51905">
    <property type="entry name" value="FAD/NAD(P)-binding domain"/>
    <property type="match status" value="2"/>
</dbReference>
<keyword evidence="8" id="KW-0521">NADP</keyword>
<dbReference type="RefSeq" id="WP_093214111.1">
    <property type="nucleotide sequence ID" value="NZ_FNFL01000003.1"/>
</dbReference>
<dbReference type="GO" id="GO:0047091">
    <property type="term" value="F:L-lysine 6-monooxygenase (NADPH) activity"/>
    <property type="evidence" value="ECO:0007669"/>
    <property type="project" value="UniProtKB-EC"/>
</dbReference>
<reference evidence="15 16" key="1">
    <citation type="submission" date="2016-10" db="EMBL/GenBank/DDBJ databases">
        <authorList>
            <person name="de Groot N.N."/>
        </authorList>
    </citation>
    <scope>NUCLEOTIDE SEQUENCE [LARGE SCALE GENOMIC DNA]</scope>
    <source>
        <strain evidence="15 16">CGMCC 1.6502</strain>
    </source>
</reference>
<evidence type="ECO:0000256" key="12">
    <source>
        <dbReference type="ARBA" id="ARBA00032493"/>
    </source>
</evidence>
<dbReference type="PANTHER" id="PTHR42802:SF1">
    <property type="entry name" value="L-ORNITHINE N(5)-MONOOXYGENASE"/>
    <property type="match status" value="1"/>
</dbReference>
<evidence type="ECO:0000313" key="15">
    <source>
        <dbReference type="EMBL" id="SDK19037.1"/>
    </source>
</evidence>
<evidence type="ECO:0000256" key="5">
    <source>
        <dbReference type="ARBA" id="ARBA00016406"/>
    </source>
</evidence>
<evidence type="ECO:0000256" key="7">
    <source>
        <dbReference type="ARBA" id="ARBA00022827"/>
    </source>
</evidence>
<dbReference type="InterPro" id="IPR036188">
    <property type="entry name" value="FAD/NAD-bd_sf"/>
</dbReference>
<keyword evidence="9" id="KW-0560">Oxidoreductase</keyword>
<evidence type="ECO:0000256" key="11">
    <source>
        <dbReference type="ARBA" id="ARBA00031158"/>
    </source>
</evidence>
<comment type="pathway">
    <text evidence="2">Siderophore biosynthesis.</text>
</comment>
<comment type="cofactor">
    <cofactor evidence="1">
        <name>FAD</name>
        <dbReference type="ChEBI" id="CHEBI:57692"/>
    </cofactor>
</comment>
<evidence type="ECO:0000313" key="16">
    <source>
        <dbReference type="Proteomes" id="UP000198694"/>
    </source>
</evidence>
<dbReference type="PANTHER" id="PTHR42802">
    <property type="entry name" value="MONOOXYGENASE"/>
    <property type="match status" value="1"/>
</dbReference>
<keyword evidence="6" id="KW-0285">Flavoprotein</keyword>
<protein>
    <recommendedName>
        <fullName evidence="5">L-lysine N6-monooxygenase MbtG</fullName>
        <ecNumber evidence="4">1.14.13.59</ecNumber>
    </recommendedName>
    <alternativeName>
        <fullName evidence="13">Lysine 6-N-hydroxylase</fullName>
    </alternativeName>
    <alternativeName>
        <fullName evidence="12">Lysine N6-hydroxylase</fullName>
    </alternativeName>
    <alternativeName>
        <fullName evidence="10">Lysine-N-oxygenase</fullName>
    </alternativeName>
    <alternativeName>
        <fullName evidence="11">Mycobactin synthase protein G</fullName>
    </alternativeName>
</protein>
<gene>
    <name evidence="15" type="ORF">SAMN05216243_2247</name>
</gene>
<accession>A0A1G8ZVN4</accession>
<organism evidence="15 16">
    <name type="scientific">Sediminibacillus albus</name>
    <dbReference type="NCBI Taxonomy" id="407036"/>
    <lineage>
        <taxon>Bacteria</taxon>
        <taxon>Bacillati</taxon>
        <taxon>Bacillota</taxon>
        <taxon>Bacilli</taxon>
        <taxon>Bacillales</taxon>
        <taxon>Bacillaceae</taxon>
        <taxon>Sediminibacillus</taxon>
    </lineage>
</organism>
<evidence type="ECO:0000256" key="8">
    <source>
        <dbReference type="ARBA" id="ARBA00022857"/>
    </source>
</evidence>
<keyword evidence="16" id="KW-1185">Reference proteome</keyword>
<comment type="similarity">
    <text evidence="3">Belongs to the lysine N(6)-hydroxylase/L-ornithine N(5)-oxygenase family.</text>
</comment>
<dbReference type="EMBL" id="FNFL01000003">
    <property type="protein sequence ID" value="SDK19037.1"/>
    <property type="molecule type" value="Genomic_DNA"/>
</dbReference>
<evidence type="ECO:0000256" key="14">
    <source>
        <dbReference type="ARBA" id="ARBA00048407"/>
    </source>
</evidence>
<evidence type="ECO:0000256" key="3">
    <source>
        <dbReference type="ARBA" id="ARBA00007588"/>
    </source>
</evidence>
<evidence type="ECO:0000256" key="4">
    <source>
        <dbReference type="ARBA" id="ARBA00013076"/>
    </source>
</evidence>
<dbReference type="Pfam" id="PF13434">
    <property type="entry name" value="Lys_Orn_oxgnase"/>
    <property type="match status" value="1"/>
</dbReference>
<evidence type="ECO:0000256" key="10">
    <source>
        <dbReference type="ARBA" id="ARBA00029939"/>
    </source>
</evidence>
<evidence type="ECO:0000256" key="13">
    <source>
        <dbReference type="ARBA" id="ARBA00032738"/>
    </source>
</evidence>
<dbReference type="EC" id="1.14.13.59" evidence="4"/>
<evidence type="ECO:0000256" key="2">
    <source>
        <dbReference type="ARBA" id="ARBA00004924"/>
    </source>
</evidence>
<comment type="catalytic activity">
    <reaction evidence="14">
        <text>L-lysine + NADPH + O2 = N(6)-hydroxy-L-lysine + NADP(+) + H2O</text>
        <dbReference type="Rhea" id="RHEA:23228"/>
        <dbReference type="ChEBI" id="CHEBI:15377"/>
        <dbReference type="ChEBI" id="CHEBI:15379"/>
        <dbReference type="ChEBI" id="CHEBI:32551"/>
        <dbReference type="ChEBI" id="CHEBI:57783"/>
        <dbReference type="ChEBI" id="CHEBI:57820"/>
        <dbReference type="ChEBI" id="CHEBI:58349"/>
        <dbReference type="EC" id="1.14.13.59"/>
    </reaction>
</comment>
<proteinExistence type="inferred from homology"/>
<dbReference type="Gene3D" id="3.50.50.60">
    <property type="entry name" value="FAD/NAD(P)-binding domain"/>
    <property type="match status" value="1"/>
</dbReference>
<evidence type="ECO:0000256" key="6">
    <source>
        <dbReference type="ARBA" id="ARBA00022630"/>
    </source>
</evidence>